<dbReference type="Pfam" id="PF03901">
    <property type="entry name" value="Glyco_transf_22"/>
    <property type="match status" value="1"/>
</dbReference>
<dbReference type="OMA" id="PRDMHAK"/>
<evidence type="ECO:0000256" key="7">
    <source>
        <dbReference type="ARBA" id="ARBA00022824"/>
    </source>
</evidence>
<proteinExistence type="inferred from homology"/>
<dbReference type="PANTHER" id="PTHR22760:SF2">
    <property type="entry name" value="ALPHA-1,2-MANNOSYLTRANSFERASE ALG9"/>
    <property type="match status" value="1"/>
</dbReference>
<dbReference type="GO" id="GO:0005789">
    <property type="term" value="C:endoplasmic reticulum membrane"/>
    <property type="evidence" value="ECO:0007669"/>
    <property type="project" value="UniProtKB-SubCell"/>
</dbReference>
<keyword evidence="8 10" id="KW-1133">Transmembrane helix</keyword>
<sequence>MSSNIQTLRFRRPEKKQAAAAEPVKPKNRHGGILQDQLRRAQRAPWCPKFSTALRIFLLVRVAGAMYSNIQDCDEVFNFWEPLHYLDRGYGFQTWETSPAYSIRSWAYIIIHLLPVKLTALLLGPEKRPAFFSVRIFLAIISSLCEANFYWNVVEKVNYRVGRYLLFMLVFNAGIWSAASAFLPSSFAMYANTLAFAFVLEPSSTTNVRRTLLATLAFATGAIVGWPFALAVAIPFVFEELFMNGSDRVAADKRTAWQAARWGRMATCGAVAALLLIPVVALDTLFYGKLTLVPWNIIKYNVFPDAQRGPELYGTEPITFYLSNLLLNFNVLVPLALASLPALAVTYRVDRKRLGDRTTTVGQSSPYALLAMRLAPVYLWMTILTAQKHKEERFMYPIYPLICFNAAVTLYLMRGWLETAYIKVTHSPYRASQATLFSRFTLSVLSASCILSISRIVAHWEYYHAPLSVTHALEAQEVPRLLNATGYVSLPPPTVHTGSRRGSEDEETPRIDLGLIKNFGLRLCVGKEWYRFPGHYLVPEGIRVDWIKSEFDGMLPGHFTETKRRGGLLERVKGTRVVPPALNDLNKEAPAFYVDISQCDYLIDLDFPIHPVTAPHEPRYVTDEAVWEPVMCQEFLDARHSSMLTRVLWMPGSRWQQQNEYGKFCLLKNKLNGWTNKKGESRKGKVIPSFTRTSRGNAGSKLAVAMDGHVPDKKRGMSLPTSGRKASAKSRVV</sequence>
<gene>
    <name evidence="12" type="primary">ALG9</name>
    <name evidence="12" type="ORF">A0H81_11627</name>
</gene>
<reference evidence="12 13" key="1">
    <citation type="submission" date="2016-03" db="EMBL/GenBank/DDBJ databases">
        <title>Whole genome sequencing of Grifola frondosa 9006-11.</title>
        <authorList>
            <person name="Min B."/>
            <person name="Park H."/>
            <person name="Kim J.-G."/>
            <person name="Cho H."/>
            <person name="Oh Y.-L."/>
            <person name="Kong W.-S."/>
            <person name="Choi I.-G."/>
        </authorList>
    </citation>
    <scope>NUCLEOTIDE SEQUENCE [LARGE SCALE GENOMIC DNA]</scope>
    <source>
        <strain evidence="12 13">9006-11</strain>
    </source>
</reference>
<dbReference type="OrthoDB" id="497541at2759"/>
<evidence type="ECO:0000313" key="13">
    <source>
        <dbReference type="Proteomes" id="UP000092993"/>
    </source>
</evidence>
<feature type="transmembrane region" description="Helical" evidence="10">
    <location>
        <begin position="325"/>
        <end position="347"/>
    </location>
</feature>
<comment type="caution">
    <text evidence="12">The sequence shown here is derived from an EMBL/GenBank/DDBJ whole genome shotgun (WGS) entry which is preliminary data.</text>
</comment>
<keyword evidence="6 10" id="KW-0812">Transmembrane</keyword>
<feature type="transmembrane region" description="Helical" evidence="10">
    <location>
        <begin position="262"/>
        <end position="282"/>
    </location>
</feature>
<evidence type="ECO:0000256" key="6">
    <source>
        <dbReference type="ARBA" id="ARBA00022692"/>
    </source>
</evidence>
<feature type="region of interest" description="Disordered" evidence="11">
    <location>
        <begin position="1"/>
        <end position="30"/>
    </location>
</feature>
<dbReference type="EMBL" id="LUGG01000020">
    <property type="protein sequence ID" value="OBZ68503.1"/>
    <property type="molecule type" value="Genomic_DNA"/>
</dbReference>
<dbReference type="STRING" id="5627.A0A1C7LUR6"/>
<feature type="transmembrane region" description="Helical" evidence="10">
    <location>
        <begin position="367"/>
        <end position="386"/>
    </location>
</feature>
<dbReference type="EC" id="2.4.1.-" evidence="10"/>
<feature type="transmembrane region" description="Helical" evidence="10">
    <location>
        <begin position="136"/>
        <end position="153"/>
    </location>
</feature>
<evidence type="ECO:0000256" key="8">
    <source>
        <dbReference type="ARBA" id="ARBA00022989"/>
    </source>
</evidence>
<evidence type="ECO:0000256" key="4">
    <source>
        <dbReference type="ARBA" id="ARBA00022676"/>
    </source>
</evidence>
<accession>A0A1C7LUR6</accession>
<evidence type="ECO:0000256" key="10">
    <source>
        <dbReference type="RuleBase" id="RU363075"/>
    </source>
</evidence>
<evidence type="ECO:0000256" key="1">
    <source>
        <dbReference type="ARBA" id="ARBA00004477"/>
    </source>
</evidence>
<feature type="transmembrane region" description="Helical" evidence="10">
    <location>
        <begin position="437"/>
        <end position="458"/>
    </location>
</feature>
<dbReference type="GO" id="GO:0000026">
    <property type="term" value="F:alpha-1,2-mannosyltransferase activity"/>
    <property type="evidence" value="ECO:0007669"/>
    <property type="project" value="TreeGrafter"/>
</dbReference>
<evidence type="ECO:0000256" key="3">
    <source>
        <dbReference type="ARBA" id="ARBA00007063"/>
    </source>
</evidence>
<dbReference type="Proteomes" id="UP000092993">
    <property type="component" value="Unassembled WGS sequence"/>
</dbReference>
<comment type="pathway">
    <text evidence="2">Protein modification; protein glycosylation.</text>
</comment>
<feature type="transmembrane region" description="Helical" evidence="10">
    <location>
        <begin position="212"/>
        <end position="238"/>
    </location>
</feature>
<keyword evidence="4 10" id="KW-0328">Glycosyltransferase</keyword>
<dbReference type="PANTHER" id="PTHR22760">
    <property type="entry name" value="GLYCOSYLTRANSFERASE"/>
    <property type="match status" value="1"/>
</dbReference>
<name>A0A1C7LUR6_GRIFR</name>
<evidence type="ECO:0000256" key="9">
    <source>
        <dbReference type="ARBA" id="ARBA00023136"/>
    </source>
</evidence>
<comment type="similarity">
    <text evidence="3 10">Belongs to the glycosyltransferase 22 family.</text>
</comment>
<dbReference type="InterPro" id="IPR005599">
    <property type="entry name" value="GPI_mannosylTrfase"/>
</dbReference>
<protein>
    <recommendedName>
        <fullName evidence="10">Mannosyltransferase</fullName>
        <ecNumber evidence="10">2.4.1.-</ecNumber>
    </recommendedName>
</protein>
<dbReference type="AlphaFoldDB" id="A0A1C7LUR6"/>
<dbReference type="UniPathway" id="UPA00378"/>
<evidence type="ECO:0000256" key="11">
    <source>
        <dbReference type="SAM" id="MobiDB-lite"/>
    </source>
</evidence>
<feature type="transmembrane region" description="Helical" evidence="10">
    <location>
        <begin position="105"/>
        <end position="124"/>
    </location>
</feature>
<keyword evidence="7 10" id="KW-0256">Endoplasmic reticulum</keyword>
<comment type="subcellular location">
    <subcellularLocation>
        <location evidence="1 10">Endoplasmic reticulum membrane</location>
        <topology evidence="1 10">Multi-pass membrane protein</topology>
    </subcellularLocation>
</comment>
<feature type="transmembrane region" description="Helical" evidence="10">
    <location>
        <begin position="398"/>
        <end position="417"/>
    </location>
</feature>
<evidence type="ECO:0000256" key="5">
    <source>
        <dbReference type="ARBA" id="ARBA00022679"/>
    </source>
</evidence>
<dbReference type="GO" id="GO:0006487">
    <property type="term" value="P:protein N-linked glycosylation"/>
    <property type="evidence" value="ECO:0007669"/>
    <property type="project" value="TreeGrafter"/>
</dbReference>
<evidence type="ECO:0000256" key="2">
    <source>
        <dbReference type="ARBA" id="ARBA00004922"/>
    </source>
</evidence>
<organism evidence="12 13">
    <name type="scientific">Grifola frondosa</name>
    <name type="common">Maitake</name>
    <name type="synonym">Polyporus frondosus</name>
    <dbReference type="NCBI Taxonomy" id="5627"/>
    <lineage>
        <taxon>Eukaryota</taxon>
        <taxon>Fungi</taxon>
        <taxon>Dikarya</taxon>
        <taxon>Basidiomycota</taxon>
        <taxon>Agaricomycotina</taxon>
        <taxon>Agaricomycetes</taxon>
        <taxon>Polyporales</taxon>
        <taxon>Grifolaceae</taxon>
        <taxon>Grifola</taxon>
    </lineage>
</organism>
<keyword evidence="5 12" id="KW-0808">Transferase</keyword>
<keyword evidence="13" id="KW-1185">Reference proteome</keyword>
<keyword evidence="9 10" id="KW-0472">Membrane</keyword>
<feature type="region of interest" description="Disordered" evidence="11">
    <location>
        <begin position="709"/>
        <end position="733"/>
    </location>
</feature>
<evidence type="ECO:0000313" key="12">
    <source>
        <dbReference type="EMBL" id="OBZ68503.1"/>
    </source>
</evidence>